<gene>
    <name evidence="14" type="ORF">MEDL_43664</name>
</gene>
<keyword evidence="8 12" id="KW-0472">Membrane</keyword>
<feature type="domain" description="SRCR" evidence="13">
    <location>
        <begin position="146"/>
        <end position="278"/>
    </location>
</feature>
<evidence type="ECO:0000256" key="4">
    <source>
        <dbReference type="ARBA" id="ARBA00022692"/>
    </source>
</evidence>
<dbReference type="FunFam" id="3.10.250.10:FF:000016">
    <property type="entry name" value="Scavenger receptor cysteine-rich protein type 12"/>
    <property type="match status" value="1"/>
</dbReference>
<dbReference type="InterPro" id="IPR036383">
    <property type="entry name" value="TSP1_rpt_sf"/>
</dbReference>
<comment type="subcellular location">
    <subcellularLocation>
        <location evidence="1">Membrane</location>
        <topology evidence="1">Single-pass membrane protein</topology>
    </subcellularLocation>
    <subcellularLocation>
        <location evidence="2">Secreted</location>
    </subcellularLocation>
</comment>
<dbReference type="FunFam" id="2.20.100.10:FF:000001">
    <property type="entry name" value="semaphorin-5A isoform X1"/>
    <property type="match status" value="3"/>
</dbReference>
<comment type="caution">
    <text evidence="14">The sequence shown here is derived from an EMBL/GenBank/DDBJ whole genome shotgun (WGS) entry which is preliminary data.</text>
</comment>
<proteinExistence type="predicted"/>
<dbReference type="PANTHER" id="PTHR22906:SF43">
    <property type="entry name" value="PROPERDIN"/>
    <property type="match status" value="1"/>
</dbReference>
<dbReference type="SUPFAM" id="SSF82895">
    <property type="entry name" value="TSP-1 type 1 repeat"/>
    <property type="match status" value="4"/>
</dbReference>
<dbReference type="PROSITE" id="PS50092">
    <property type="entry name" value="TSP1"/>
    <property type="match status" value="4"/>
</dbReference>
<dbReference type="PRINTS" id="PR01705">
    <property type="entry name" value="TSP1REPEAT"/>
</dbReference>
<reference evidence="14" key="1">
    <citation type="submission" date="2021-03" db="EMBL/GenBank/DDBJ databases">
        <authorList>
            <person name="Bekaert M."/>
        </authorList>
    </citation>
    <scope>NUCLEOTIDE SEQUENCE</scope>
</reference>
<evidence type="ECO:0000313" key="15">
    <source>
        <dbReference type="Proteomes" id="UP000683360"/>
    </source>
</evidence>
<dbReference type="Pfam" id="PF00530">
    <property type="entry name" value="SRCR"/>
    <property type="match status" value="2"/>
</dbReference>
<evidence type="ECO:0000256" key="5">
    <source>
        <dbReference type="ARBA" id="ARBA00022729"/>
    </source>
</evidence>
<feature type="domain" description="SRCR" evidence="13">
    <location>
        <begin position="50"/>
        <end position="151"/>
    </location>
</feature>
<dbReference type="Pfam" id="PF00090">
    <property type="entry name" value="TSP_1"/>
    <property type="match status" value="4"/>
</dbReference>
<dbReference type="Proteomes" id="UP000683360">
    <property type="component" value="Unassembled WGS sequence"/>
</dbReference>
<dbReference type="InterPro" id="IPR001190">
    <property type="entry name" value="SRCR"/>
</dbReference>
<keyword evidence="15" id="KW-1185">Reference proteome</keyword>
<keyword evidence="7 12" id="KW-1133">Transmembrane helix</keyword>
<dbReference type="InterPro" id="IPR036772">
    <property type="entry name" value="SRCR-like_dom_sf"/>
</dbReference>
<comment type="caution">
    <text evidence="11">Lacks conserved residue(s) required for the propagation of feature annotation.</text>
</comment>
<evidence type="ECO:0000256" key="10">
    <source>
        <dbReference type="ARBA" id="ARBA00023180"/>
    </source>
</evidence>
<keyword evidence="5" id="KW-0732">Signal</keyword>
<evidence type="ECO:0000256" key="2">
    <source>
        <dbReference type="ARBA" id="ARBA00004613"/>
    </source>
</evidence>
<protein>
    <submittedName>
        <fullName evidence="14">HMCN</fullName>
    </submittedName>
</protein>
<keyword evidence="9 11" id="KW-1015">Disulfide bond</keyword>
<feature type="disulfide bond" evidence="11">
    <location>
        <begin position="120"/>
        <end position="130"/>
    </location>
</feature>
<evidence type="ECO:0000313" key="14">
    <source>
        <dbReference type="EMBL" id="CAG2230826.1"/>
    </source>
</evidence>
<keyword evidence="3" id="KW-0964">Secreted</keyword>
<evidence type="ECO:0000256" key="7">
    <source>
        <dbReference type="ARBA" id="ARBA00022989"/>
    </source>
</evidence>
<keyword evidence="10" id="KW-0325">Glycoprotein</keyword>
<evidence type="ECO:0000256" key="1">
    <source>
        <dbReference type="ARBA" id="ARBA00004167"/>
    </source>
</evidence>
<evidence type="ECO:0000256" key="11">
    <source>
        <dbReference type="PROSITE-ProRule" id="PRU00196"/>
    </source>
</evidence>
<sequence length="546" mass="61365">MTIRLPNRAHLLIFNDEYHPFCLFVVEIKVEALHIKERCEYVKRSMPSVNSLLKSDLYISTNTGVLKIFHNNEWGSVCYYDFDIIDATVACRQLGYRLGEVTGAASYYHYGKIWLGKVNCTGGERRLTSCQHAAWGKQYCSYNNGVKIACNNETFDLGDIRINSGRLEIFHDFEWGTVYSGNFDDYAATVACRQLEYRGTRQIIVLISDDVGIRLVTTAQLQKEKRYWKKALYHQVVNGNWSLWTQWTDCSMSCGNGFQTRSRRCNDPSLSNIRFSCHGDTFEAKLCNKIECPVIGGSWSSWTNWTDCSRSCGNQTQRIVDVMVTTPGDKNGKKTNKKSCPVDGSWGPWSIWNTCNVTCGGGTQWRSRHCDNPSPLYGGSNCGTGSYDFIDCNTDNCLVDGSWGPWSIWNTCNVTCGGGTQLRSRHCDNPTPLYGGSDCGTDNYDFNNCNTENCPGLESSAERIGMYFSHVGVGAGCIVVTVVVVLVCKYVAARRRTQNKDNSYTTTLSTARRAEIPGRSDDCVVYHNDGHDDDYKDEGLMYETLE</sequence>
<dbReference type="InterPro" id="IPR052065">
    <property type="entry name" value="Compl_asym_regulator"/>
</dbReference>
<dbReference type="SMART" id="SM00209">
    <property type="entry name" value="TSP1"/>
    <property type="match status" value="4"/>
</dbReference>
<dbReference type="SMART" id="SM00202">
    <property type="entry name" value="SR"/>
    <property type="match status" value="1"/>
</dbReference>
<evidence type="ECO:0000256" key="6">
    <source>
        <dbReference type="ARBA" id="ARBA00022737"/>
    </source>
</evidence>
<dbReference type="PANTHER" id="PTHR22906">
    <property type="entry name" value="PROPERDIN"/>
    <property type="match status" value="1"/>
</dbReference>
<dbReference type="PROSITE" id="PS50287">
    <property type="entry name" value="SRCR_2"/>
    <property type="match status" value="2"/>
</dbReference>
<dbReference type="GO" id="GO:0016020">
    <property type="term" value="C:membrane"/>
    <property type="evidence" value="ECO:0007669"/>
    <property type="project" value="UniProtKB-SubCell"/>
</dbReference>
<evidence type="ECO:0000256" key="12">
    <source>
        <dbReference type="SAM" id="Phobius"/>
    </source>
</evidence>
<dbReference type="AlphaFoldDB" id="A0A8S3TBF8"/>
<feature type="transmembrane region" description="Helical" evidence="12">
    <location>
        <begin position="467"/>
        <end position="492"/>
    </location>
</feature>
<keyword evidence="6" id="KW-0677">Repeat</keyword>
<keyword evidence="4 12" id="KW-0812">Transmembrane</keyword>
<organism evidence="14 15">
    <name type="scientific">Mytilus edulis</name>
    <name type="common">Blue mussel</name>
    <dbReference type="NCBI Taxonomy" id="6550"/>
    <lineage>
        <taxon>Eukaryota</taxon>
        <taxon>Metazoa</taxon>
        <taxon>Spiralia</taxon>
        <taxon>Lophotrochozoa</taxon>
        <taxon>Mollusca</taxon>
        <taxon>Bivalvia</taxon>
        <taxon>Autobranchia</taxon>
        <taxon>Pteriomorphia</taxon>
        <taxon>Mytilida</taxon>
        <taxon>Mytiloidea</taxon>
        <taxon>Mytilidae</taxon>
        <taxon>Mytilinae</taxon>
        <taxon>Mytilus</taxon>
    </lineage>
</organism>
<dbReference type="SUPFAM" id="SSF56487">
    <property type="entry name" value="SRCR-like"/>
    <property type="match status" value="2"/>
</dbReference>
<evidence type="ECO:0000256" key="8">
    <source>
        <dbReference type="ARBA" id="ARBA00023136"/>
    </source>
</evidence>
<accession>A0A8S3TBF8</accession>
<evidence type="ECO:0000259" key="13">
    <source>
        <dbReference type="PROSITE" id="PS50287"/>
    </source>
</evidence>
<evidence type="ECO:0000256" key="9">
    <source>
        <dbReference type="ARBA" id="ARBA00023157"/>
    </source>
</evidence>
<dbReference type="Gene3D" id="3.10.250.10">
    <property type="entry name" value="SRCR-like domain"/>
    <property type="match status" value="1"/>
</dbReference>
<dbReference type="Gene3D" id="2.20.100.10">
    <property type="entry name" value="Thrombospondin type-1 (TSP1) repeat"/>
    <property type="match status" value="3"/>
</dbReference>
<name>A0A8S3TBF8_MYTED</name>
<dbReference type="OrthoDB" id="446173at2759"/>
<evidence type="ECO:0000256" key="3">
    <source>
        <dbReference type="ARBA" id="ARBA00022525"/>
    </source>
</evidence>
<dbReference type="InterPro" id="IPR000884">
    <property type="entry name" value="TSP1_rpt"/>
</dbReference>
<dbReference type="EMBL" id="CAJPWZ010002106">
    <property type="protein sequence ID" value="CAG2230826.1"/>
    <property type="molecule type" value="Genomic_DNA"/>
</dbReference>